<dbReference type="SUPFAM" id="SSF52540">
    <property type="entry name" value="P-loop containing nucleoside triphosphate hydrolases"/>
    <property type="match status" value="1"/>
</dbReference>
<evidence type="ECO:0000256" key="10">
    <source>
        <dbReference type="SAM" id="Phobius"/>
    </source>
</evidence>
<dbReference type="InterPro" id="IPR003439">
    <property type="entry name" value="ABC_transporter-like_ATP-bd"/>
</dbReference>
<dbReference type="Pfam" id="PF00664">
    <property type="entry name" value="ABC_membrane"/>
    <property type="match status" value="1"/>
</dbReference>
<dbReference type="GO" id="GO:0005524">
    <property type="term" value="F:ATP binding"/>
    <property type="evidence" value="ECO:0007669"/>
    <property type="project" value="UniProtKB-KW"/>
</dbReference>
<dbReference type="InterPro" id="IPR011527">
    <property type="entry name" value="ABC1_TM_dom"/>
</dbReference>
<accession>A0ABX6ICM4</accession>
<comment type="subcellular location">
    <subcellularLocation>
        <location evidence="1">Cell inner membrane</location>
        <topology evidence="1">Multi-pass membrane protein</topology>
    </subcellularLocation>
</comment>
<dbReference type="InterPro" id="IPR039421">
    <property type="entry name" value="Type_1_exporter"/>
</dbReference>
<dbReference type="Pfam" id="PF00005">
    <property type="entry name" value="ABC_tran"/>
    <property type="match status" value="1"/>
</dbReference>
<keyword evidence="6" id="KW-1278">Translocase</keyword>
<dbReference type="RefSeq" id="WP_213245946.1">
    <property type="nucleotide sequence ID" value="NZ_CP045806.1"/>
</dbReference>
<keyword evidence="4" id="KW-0547">Nucleotide-binding</keyword>
<dbReference type="InterPro" id="IPR027417">
    <property type="entry name" value="P-loop_NTPase"/>
</dbReference>
<dbReference type="Gene3D" id="1.20.1560.10">
    <property type="entry name" value="ABC transporter type 1, transmembrane domain"/>
    <property type="match status" value="1"/>
</dbReference>
<evidence type="ECO:0000256" key="4">
    <source>
        <dbReference type="ARBA" id="ARBA00022741"/>
    </source>
</evidence>
<sequence length="585" mass="61641">MIRTVLALIPPGYSGFVRRFTILTVVSVIIRAASVVFLVPLLSGLFDGDHDKALLWLGALTVSTAVGWIVDRMISTSGFGLGFGIVDNAQRDVAERLSRVRLTWFNAANTADARQAIAATGPDLAGLVVYLVVPVAGAVLLPAVIGIVLFPVAWQLALVALAGVPLLLGAQWATTAITKKADAVADEANAELNGRVIEFARTQEALRVSRRAEPERSLVGDALDRQHGALTKLLMYQIPGQVLFSLASQVALFALAGTAAWLTVRGDLSPAESVALIVVAVRYLEPFTVLAELGAGLETTRLTLRRIGSVLDAETDGPQEGSALTSNLVASNPVGAPRIEFENVTFGYGRDHPILENLNLTIEAGSATAIVGASGSGKSTILGLIAGLHEPRAGRILFDGVDVAKLELPARRALSSVVFQEPYLIQGTIEENVLAGDPSAGPDRVAAATRLARVDEIVSRLPDGLRAPVGEGGSVLSGGERQRISIARALLKPAPVLLIDEATSALDNENERAVVDALSTGGIPRTRIIVAHRKAGIRRADQVIVIDDGRIAEQGAPAELLAAGGLFARFWEHQEAGAGWKLTDR</sequence>
<dbReference type="PROSITE" id="PS00211">
    <property type="entry name" value="ABC_TRANSPORTER_1"/>
    <property type="match status" value="1"/>
</dbReference>
<feature type="transmembrane region" description="Helical" evidence="10">
    <location>
        <begin position="124"/>
        <end position="146"/>
    </location>
</feature>
<evidence type="ECO:0000313" key="14">
    <source>
        <dbReference type="Proteomes" id="UP001059836"/>
    </source>
</evidence>
<evidence type="ECO:0000256" key="9">
    <source>
        <dbReference type="ARBA" id="ARBA00023455"/>
    </source>
</evidence>
<evidence type="ECO:0000259" key="11">
    <source>
        <dbReference type="PROSITE" id="PS50893"/>
    </source>
</evidence>
<evidence type="ECO:0000313" key="13">
    <source>
        <dbReference type="EMBL" id="QHN33683.1"/>
    </source>
</evidence>
<dbReference type="Proteomes" id="UP001059836">
    <property type="component" value="Chromosome"/>
</dbReference>
<protein>
    <submittedName>
        <fullName evidence="13">ATP-binding cassette domain-containing protein</fullName>
    </submittedName>
</protein>
<evidence type="ECO:0000256" key="8">
    <source>
        <dbReference type="ARBA" id="ARBA00023136"/>
    </source>
</evidence>
<reference evidence="13" key="1">
    <citation type="journal article" date="2021" name="Nat. Microbiol.">
        <title>Cocultivation of an ultrasmall environmental parasitic bacterium with lytic ability against bacteria associated with wastewater foams.</title>
        <authorList>
            <person name="Batinovic S."/>
            <person name="Rose J.J.A."/>
            <person name="Ratcliffe J."/>
            <person name="Seviour R.J."/>
            <person name="Petrovski S."/>
        </authorList>
    </citation>
    <scope>NUCLEOTIDE SEQUENCE</scope>
    <source>
        <strain evidence="13">CON9</strain>
    </source>
</reference>
<dbReference type="InterPro" id="IPR003593">
    <property type="entry name" value="AAA+_ATPase"/>
</dbReference>
<feature type="transmembrane region" description="Helical" evidence="10">
    <location>
        <begin position="53"/>
        <end position="70"/>
    </location>
</feature>
<feature type="domain" description="ABC transporter" evidence="11">
    <location>
        <begin position="339"/>
        <end position="573"/>
    </location>
</feature>
<feature type="transmembrane region" description="Helical" evidence="10">
    <location>
        <begin position="242"/>
        <end position="262"/>
    </location>
</feature>
<evidence type="ECO:0000256" key="1">
    <source>
        <dbReference type="ARBA" id="ARBA00004429"/>
    </source>
</evidence>
<feature type="transmembrane region" description="Helical" evidence="10">
    <location>
        <begin position="152"/>
        <end position="170"/>
    </location>
</feature>
<dbReference type="SUPFAM" id="SSF90123">
    <property type="entry name" value="ABC transporter transmembrane region"/>
    <property type="match status" value="1"/>
</dbReference>
<keyword evidence="2" id="KW-1003">Cell membrane</keyword>
<keyword evidence="2" id="KW-0997">Cell inner membrane</keyword>
<keyword evidence="8 10" id="KW-0472">Membrane</keyword>
<dbReference type="Gene3D" id="3.40.50.300">
    <property type="entry name" value="P-loop containing nucleotide triphosphate hydrolases"/>
    <property type="match status" value="1"/>
</dbReference>
<keyword evidence="5 13" id="KW-0067">ATP-binding</keyword>
<evidence type="ECO:0000256" key="7">
    <source>
        <dbReference type="ARBA" id="ARBA00022989"/>
    </source>
</evidence>
<feature type="domain" description="ABC transmembrane type-1" evidence="12">
    <location>
        <begin position="21"/>
        <end position="299"/>
    </location>
</feature>
<feature type="transmembrane region" description="Helical" evidence="10">
    <location>
        <begin position="20"/>
        <end position="41"/>
    </location>
</feature>
<dbReference type="PANTHER" id="PTHR24221">
    <property type="entry name" value="ATP-BINDING CASSETTE SUB-FAMILY B"/>
    <property type="match status" value="1"/>
</dbReference>
<organism evidence="13 14">
    <name type="scientific">Gordonia pseudamarae</name>
    <dbReference type="NCBI Taxonomy" id="2831662"/>
    <lineage>
        <taxon>Bacteria</taxon>
        <taxon>Bacillati</taxon>
        <taxon>Actinomycetota</taxon>
        <taxon>Actinomycetes</taxon>
        <taxon>Mycobacteriales</taxon>
        <taxon>Gordoniaceae</taxon>
        <taxon>Gordonia</taxon>
    </lineage>
</organism>
<gene>
    <name evidence="13" type="ORF">GII31_00920</name>
</gene>
<dbReference type="SMART" id="SM00382">
    <property type="entry name" value="AAA"/>
    <property type="match status" value="1"/>
</dbReference>
<keyword evidence="3 10" id="KW-0812">Transmembrane</keyword>
<dbReference type="InterPro" id="IPR036640">
    <property type="entry name" value="ABC1_TM_sf"/>
</dbReference>
<name>A0ABX6ICM4_9ACTN</name>
<evidence type="ECO:0000259" key="12">
    <source>
        <dbReference type="PROSITE" id="PS50929"/>
    </source>
</evidence>
<keyword evidence="7 10" id="KW-1133">Transmembrane helix</keyword>
<evidence type="ECO:0000256" key="5">
    <source>
        <dbReference type="ARBA" id="ARBA00022840"/>
    </source>
</evidence>
<keyword evidence="14" id="KW-1185">Reference proteome</keyword>
<evidence type="ECO:0000256" key="2">
    <source>
        <dbReference type="ARBA" id="ARBA00022519"/>
    </source>
</evidence>
<dbReference type="InterPro" id="IPR017871">
    <property type="entry name" value="ABC_transporter-like_CS"/>
</dbReference>
<dbReference type="PROSITE" id="PS50893">
    <property type="entry name" value="ABC_TRANSPORTER_2"/>
    <property type="match status" value="1"/>
</dbReference>
<comment type="similarity">
    <text evidence="9">Belongs to the ABC transporter superfamily. Siderophore-Fe(3+) uptake transporter (SIUT) (TC 3.A.1.21) family.</text>
</comment>
<dbReference type="PROSITE" id="PS50929">
    <property type="entry name" value="ABC_TM1F"/>
    <property type="match status" value="1"/>
</dbReference>
<proteinExistence type="inferred from homology"/>
<dbReference type="PANTHER" id="PTHR24221:SF654">
    <property type="entry name" value="ATP-BINDING CASSETTE SUB-FAMILY B MEMBER 6"/>
    <property type="match status" value="1"/>
</dbReference>
<evidence type="ECO:0000256" key="6">
    <source>
        <dbReference type="ARBA" id="ARBA00022967"/>
    </source>
</evidence>
<evidence type="ECO:0000256" key="3">
    <source>
        <dbReference type="ARBA" id="ARBA00022692"/>
    </source>
</evidence>
<dbReference type="EMBL" id="CP045809">
    <property type="protein sequence ID" value="QHN33683.1"/>
    <property type="molecule type" value="Genomic_DNA"/>
</dbReference>